<gene>
    <name evidence="1" type="ORF">CRENBAI_018452</name>
</gene>
<sequence>MKVFCKTSGGAELQLGSPVAVKAKHLEAPQFFSTFTVRFYMTSSCCAGANQPQSRLRFSGGSPVSRSKSFTTFTVKGQKIHFTSFFQTLVLVTSEGRKKM</sequence>
<name>A0AAV9SAZ6_9TELE</name>
<keyword evidence="2" id="KW-1185">Reference proteome</keyword>
<dbReference type="EMBL" id="JAHHUM010000622">
    <property type="protein sequence ID" value="KAK5618418.1"/>
    <property type="molecule type" value="Genomic_DNA"/>
</dbReference>
<protein>
    <submittedName>
        <fullName evidence="1">Uncharacterized protein</fullName>
    </submittedName>
</protein>
<evidence type="ECO:0000313" key="1">
    <source>
        <dbReference type="EMBL" id="KAK5618418.1"/>
    </source>
</evidence>
<comment type="caution">
    <text evidence="1">The sequence shown here is derived from an EMBL/GenBank/DDBJ whole genome shotgun (WGS) entry which is preliminary data.</text>
</comment>
<reference evidence="1 2" key="1">
    <citation type="submission" date="2021-06" db="EMBL/GenBank/DDBJ databases">
        <authorList>
            <person name="Palmer J.M."/>
        </authorList>
    </citation>
    <scope>NUCLEOTIDE SEQUENCE [LARGE SCALE GENOMIC DNA]</scope>
    <source>
        <strain evidence="1 2">MEX-2019</strain>
        <tissue evidence="1">Muscle</tissue>
    </source>
</reference>
<organism evidence="1 2">
    <name type="scientific">Crenichthys baileyi</name>
    <name type="common">White River springfish</name>
    <dbReference type="NCBI Taxonomy" id="28760"/>
    <lineage>
        <taxon>Eukaryota</taxon>
        <taxon>Metazoa</taxon>
        <taxon>Chordata</taxon>
        <taxon>Craniata</taxon>
        <taxon>Vertebrata</taxon>
        <taxon>Euteleostomi</taxon>
        <taxon>Actinopterygii</taxon>
        <taxon>Neopterygii</taxon>
        <taxon>Teleostei</taxon>
        <taxon>Neoteleostei</taxon>
        <taxon>Acanthomorphata</taxon>
        <taxon>Ovalentaria</taxon>
        <taxon>Atherinomorphae</taxon>
        <taxon>Cyprinodontiformes</taxon>
        <taxon>Goodeidae</taxon>
        <taxon>Crenichthys</taxon>
    </lineage>
</organism>
<dbReference type="AlphaFoldDB" id="A0AAV9SAZ6"/>
<dbReference type="Proteomes" id="UP001311232">
    <property type="component" value="Unassembled WGS sequence"/>
</dbReference>
<accession>A0AAV9SAZ6</accession>
<proteinExistence type="predicted"/>
<evidence type="ECO:0000313" key="2">
    <source>
        <dbReference type="Proteomes" id="UP001311232"/>
    </source>
</evidence>